<dbReference type="AlphaFoldDB" id="A0A3B1BP69"/>
<dbReference type="InterPro" id="IPR027417">
    <property type="entry name" value="P-loop_NTPase"/>
</dbReference>
<dbReference type="GO" id="GO:0005794">
    <property type="term" value="C:Golgi apparatus"/>
    <property type="evidence" value="ECO:0007669"/>
    <property type="project" value="TreeGrafter"/>
</dbReference>
<dbReference type="Gene3D" id="3.40.50.300">
    <property type="entry name" value="P-loop containing nucleotide triphosphate hydrolases"/>
    <property type="match status" value="1"/>
</dbReference>
<dbReference type="SUPFAM" id="SSF52540">
    <property type="entry name" value="P-loop containing nucleoside triphosphate hydrolases"/>
    <property type="match status" value="1"/>
</dbReference>
<dbReference type="InterPro" id="IPR026634">
    <property type="entry name" value="TPST-like"/>
</dbReference>
<evidence type="ECO:0008006" key="3">
    <source>
        <dbReference type="Google" id="ProtNLM"/>
    </source>
</evidence>
<dbReference type="PANTHER" id="PTHR12788:SF10">
    <property type="entry name" value="PROTEIN-TYROSINE SULFOTRANSFERASE"/>
    <property type="match status" value="1"/>
</dbReference>
<evidence type="ECO:0000256" key="1">
    <source>
        <dbReference type="ARBA" id="ARBA00022679"/>
    </source>
</evidence>
<protein>
    <recommendedName>
        <fullName evidence="3">Sulfotransferase</fullName>
    </recommendedName>
</protein>
<reference evidence="2" key="1">
    <citation type="submission" date="2018-06" db="EMBL/GenBank/DDBJ databases">
        <authorList>
            <person name="Zhirakovskaya E."/>
        </authorList>
    </citation>
    <scope>NUCLEOTIDE SEQUENCE</scope>
</reference>
<dbReference type="EMBL" id="UOFZ01000128">
    <property type="protein sequence ID" value="VAX13624.1"/>
    <property type="molecule type" value="Genomic_DNA"/>
</dbReference>
<organism evidence="2">
    <name type="scientific">hydrothermal vent metagenome</name>
    <dbReference type="NCBI Taxonomy" id="652676"/>
    <lineage>
        <taxon>unclassified sequences</taxon>
        <taxon>metagenomes</taxon>
        <taxon>ecological metagenomes</taxon>
    </lineage>
</organism>
<sequence>MWMNAPGLEKPIFFVGMPRSGTTILFEAFARHPELGWPSNYSERQPHQPWLNLLCRLLDNRIVHLRGHKQQYAKARFGNRYLPHPDEAYCFWDHYTGREFSREYLTDTVVDTQTRERVRSAVEAILRWQGRRRFAAKLTGPPRIAFLDSIFPDAQFVHVVRDGRAVVHSLLKVGFWRRKGGFDGPFWCGGISESELLAWHASGRDPGVLAALQWQHIVSTARSESRELPQDRYREIKYEEFIDSPHHVLSNLYNYCTLSDADAGHDFLDHGGVGLKNMNTKFHNEVAEDSARQIAAALQPMLAELGYV</sequence>
<gene>
    <name evidence="2" type="ORF">MNBD_GAMMA24-925</name>
</gene>
<dbReference type="GO" id="GO:0008476">
    <property type="term" value="F:protein-tyrosine sulfotransferase activity"/>
    <property type="evidence" value="ECO:0007669"/>
    <property type="project" value="InterPro"/>
</dbReference>
<name>A0A3B1BP69_9ZZZZ</name>
<dbReference type="PANTHER" id="PTHR12788">
    <property type="entry name" value="PROTEIN-TYROSINE SULFOTRANSFERASE 2"/>
    <property type="match status" value="1"/>
</dbReference>
<proteinExistence type="predicted"/>
<dbReference type="Pfam" id="PF13469">
    <property type="entry name" value="Sulfotransfer_3"/>
    <property type="match status" value="1"/>
</dbReference>
<keyword evidence="1" id="KW-0808">Transferase</keyword>
<accession>A0A3B1BP69</accession>
<evidence type="ECO:0000313" key="2">
    <source>
        <dbReference type="EMBL" id="VAX13624.1"/>
    </source>
</evidence>